<reference evidence="2 3" key="1">
    <citation type="submission" date="2024-10" db="EMBL/GenBank/DDBJ databases">
        <title>The Natural Products Discovery Center: Release of the First 8490 Sequenced Strains for Exploring Actinobacteria Biosynthetic Diversity.</title>
        <authorList>
            <person name="Kalkreuter E."/>
            <person name="Kautsar S.A."/>
            <person name="Yang D."/>
            <person name="Bader C.D."/>
            <person name="Teijaro C.N."/>
            <person name="Fluegel L."/>
            <person name="Davis C.M."/>
            <person name="Simpson J.R."/>
            <person name="Lauterbach L."/>
            <person name="Steele A.D."/>
            <person name="Gui C."/>
            <person name="Meng S."/>
            <person name="Li G."/>
            <person name="Viehrig K."/>
            <person name="Ye F."/>
            <person name="Su P."/>
            <person name="Kiefer A.F."/>
            <person name="Nichols A."/>
            <person name="Cepeda A.J."/>
            <person name="Yan W."/>
            <person name="Fan B."/>
            <person name="Jiang Y."/>
            <person name="Adhikari A."/>
            <person name="Zheng C.-J."/>
            <person name="Schuster L."/>
            <person name="Cowan T.M."/>
            <person name="Smanski M.J."/>
            <person name="Chevrette M.G."/>
            <person name="De Carvalho L.P.S."/>
            <person name="Shen B."/>
        </authorList>
    </citation>
    <scope>NUCLEOTIDE SEQUENCE [LARGE SCALE GENOMIC DNA]</scope>
    <source>
        <strain evidence="2 3">NPDC049845</strain>
    </source>
</reference>
<feature type="compositionally biased region" description="Basic and acidic residues" evidence="1">
    <location>
        <begin position="93"/>
        <end position="109"/>
    </location>
</feature>
<dbReference type="Proteomes" id="UP001612812">
    <property type="component" value="Unassembled WGS sequence"/>
</dbReference>
<comment type="caution">
    <text evidence="2">The sequence shown here is derived from an EMBL/GenBank/DDBJ whole genome shotgun (WGS) entry which is preliminary data.</text>
</comment>
<dbReference type="Pfam" id="PF20060">
    <property type="entry name" value="DUF6459"/>
    <property type="match status" value="1"/>
</dbReference>
<name>A0ABW7ZL16_9ACTN</name>
<dbReference type="RefSeq" id="WP_396769263.1">
    <property type="nucleotide sequence ID" value="NZ_JBITLA010000004.1"/>
</dbReference>
<organism evidence="2 3">
    <name type="scientific">Micromonospora maritima</name>
    <dbReference type="NCBI Taxonomy" id="986711"/>
    <lineage>
        <taxon>Bacteria</taxon>
        <taxon>Bacillati</taxon>
        <taxon>Actinomycetota</taxon>
        <taxon>Actinomycetes</taxon>
        <taxon>Micromonosporales</taxon>
        <taxon>Micromonosporaceae</taxon>
        <taxon>Micromonospora</taxon>
    </lineage>
</organism>
<accession>A0ABW7ZL16</accession>
<feature type="compositionally biased region" description="Basic and acidic residues" evidence="1">
    <location>
        <begin position="43"/>
        <end position="52"/>
    </location>
</feature>
<sequence>MVDTRRPPAPRPPVRLRPAPPLDPPCTDEDPAWGDTGQLALDLIDRRPRDPGRPAGRAPDHAPGWPRWSASGTLRSAPGEAGVHRFPASGEGSSHRDTASGDGGPRRDTTASGAGVGPPSAHAGATPEAARAAHRFVRTFLEIVNGFRPPGQLRPLCLPETAGTVAAELTRAARRVTPVRRRSTRPALLLRRLRICEPRPGAVEATAVFTGAGGTSWAVAVRLEHRRGTWLCLVLDVL</sequence>
<evidence type="ECO:0000313" key="2">
    <source>
        <dbReference type="EMBL" id="MFI7263533.1"/>
    </source>
</evidence>
<proteinExistence type="predicted"/>
<evidence type="ECO:0000256" key="1">
    <source>
        <dbReference type="SAM" id="MobiDB-lite"/>
    </source>
</evidence>
<evidence type="ECO:0000313" key="3">
    <source>
        <dbReference type="Proteomes" id="UP001612812"/>
    </source>
</evidence>
<feature type="region of interest" description="Disordered" evidence="1">
    <location>
        <begin position="1"/>
        <end position="129"/>
    </location>
</feature>
<gene>
    <name evidence="2" type="ORF">ACIBP4_14715</name>
</gene>
<keyword evidence="3" id="KW-1185">Reference proteome</keyword>
<dbReference type="EMBL" id="JBITLE010000004">
    <property type="protein sequence ID" value="MFI7263533.1"/>
    <property type="molecule type" value="Genomic_DNA"/>
</dbReference>
<protein>
    <submittedName>
        <fullName evidence="2">Rv3235 family protein</fullName>
    </submittedName>
</protein>
<dbReference type="InterPro" id="IPR045596">
    <property type="entry name" value="DUF6459"/>
</dbReference>
<feature type="compositionally biased region" description="Pro residues" evidence="1">
    <location>
        <begin position="7"/>
        <end position="24"/>
    </location>
</feature>